<evidence type="ECO:0000256" key="7">
    <source>
        <dbReference type="SAM" id="MobiDB-lite"/>
    </source>
</evidence>
<dbReference type="Gene3D" id="1.10.10.60">
    <property type="entry name" value="Homeodomain-like"/>
    <property type="match status" value="2"/>
</dbReference>
<dbReference type="InterPro" id="IPR017930">
    <property type="entry name" value="Myb_dom"/>
</dbReference>
<feature type="domain" description="HTH myb-type" evidence="9">
    <location>
        <begin position="73"/>
        <end position="123"/>
    </location>
</feature>
<evidence type="ECO:0000256" key="4">
    <source>
        <dbReference type="ARBA" id="ARBA00023125"/>
    </source>
</evidence>
<evidence type="ECO:0000256" key="6">
    <source>
        <dbReference type="ARBA" id="ARBA00023242"/>
    </source>
</evidence>
<dbReference type="Proteomes" id="UP000504609">
    <property type="component" value="Unplaced"/>
</dbReference>
<evidence type="ECO:0000259" key="8">
    <source>
        <dbReference type="PROSITE" id="PS50090"/>
    </source>
</evidence>
<reference evidence="11" key="1">
    <citation type="submission" date="2025-08" db="UniProtKB">
        <authorList>
            <consortium name="RefSeq"/>
        </authorList>
    </citation>
    <scope>IDENTIFICATION</scope>
    <source>
        <tissue evidence="11">Young leaves</tissue>
    </source>
</reference>
<evidence type="ECO:0000256" key="5">
    <source>
        <dbReference type="ARBA" id="ARBA00023163"/>
    </source>
</evidence>
<sequence length="268" mass="30575">MAGVSSTAAHRPSEEESELRRGPWTVEEDTLLIHYIAAHGEGQWNLLAKQAGLKRTGKSCRLRWLNYLKPDIKRGNLTLQEQLLILELHSKWGNRWSKIAQQLPGRTDNEIKNYWRTRVQKQLRQLKVQAHSRKLLDAICHLSMLEAMDQTSNYSINLPPSLHNMNLPNSSNNTVLLPANHCSGAPPPPPPPSSVQQWPEISAWPPSPCGEFMEAWRFDMVEQKQLHEPVGALGDWEVGDRDAQMIAPDWVLEDAMVENLWSLDHHLM</sequence>
<dbReference type="SUPFAM" id="SSF46689">
    <property type="entry name" value="Homeodomain-like"/>
    <property type="match status" value="1"/>
</dbReference>
<protein>
    <submittedName>
        <fullName evidence="11">Transcription factor MYB62-like</fullName>
    </submittedName>
</protein>
<gene>
    <name evidence="11" type="primary">LOC111452836</name>
</gene>
<keyword evidence="2" id="KW-0677">Repeat</keyword>
<evidence type="ECO:0000313" key="11">
    <source>
        <dbReference type="RefSeq" id="XP_022949509.1"/>
    </source>
</evidence>
<feature type="compositionally biased region" description="Basic and acidic residues" evidence="7">
    <location>
        <begin position="11"/>
        <end position="21"/>
    </location>
</feature>
<dbReference type="KEGG" id="cmos:111452836"/>
<feature type="domain" description="Myb-like" evidence="8">
    <location>
        <begin position="16"/>
        <end position="68"/>
    </location>
</feature>
<dbReference type="InterPro" id="IPR001005">
    <property type="entry name" value="SANT/Myb"/>
</dbReference>
<dbReference type="InterPro" id="IPR009057">
    <property type="entry name" value="Homeodomain-like_sf"/>
</dbReference>
<dbReference type="CDD" id="cd00167">
    <property type="entry name" value="SANT"/>
    <property type="match status" value="2"/>
</dbReference>
<evidence type="ECO:0000256" key="2">
    <source>
        <dbReference type="ARBA" id="ARBA00022737"/>
    </source>
</evidence>
<keyword evidence="10" id="KW-1185">Reference proteome</keyword>
<keyword evidence="5" id="KW-0804">Transcription</keyword>
<evidence type="ECO:0000313" key="10">
    <source>
        <dbReference type="Proteomes" id="UP000504609"/>
    </source>
</evidence>
<name>A0A6J1GD12_CUCMO</name>
<dbReference type="GO" id="GO:0005634">
    <property type="term" value="C:nucleus"/>
    <property type="evidence" value="ECO:0007669"/>
    <property type="project" value="UniProtKB-SubCell"/>
</dbReference>
<dbReference type="PROSITE" id="PS50090">
    <property type="entry name" value="MYB_LIKE"/>
    <property type="match status" value="2"/>
</dbReference>
<dbReference type="AlphaFoldDB" id="A0A6J1GD12"/>
<dbReference type="FunFam" id="1.10.10.60:FF:000011">
    <property type="entry name" value="Myb transcription factor"/>
    <property type="match status" value="1"/>
</dbReference>
<keyword evidence="6" id="KW-0539">Nucleus</keyword>
<dbReference type="Pfam" id="PF00249">
    <property type="entry name" value="Myb_DNA-binding"/>
    <property type="match status" value="2"/>
</dbReference>
<feature type="region of interest" description="Disordered" evidence="7">
    <location>
        <begin position="1"/>
        <end position="21"/>
    </location>
</feature>
<accession>A0A6J1GD12</accession>
<dbReference type="GO" id="GO:0003700">
    <property type="term" value="F:DNA-binding transcription factor activity"/>
    <property type="evidence" value="ECO:0007669"/>
    <property type="project" value="InterPro"/>
</dbReference>
<dbReference type="PROSITE" id="PS51294">
    <property type="entry name" value="HTH_MYB"/>
    <property type="match status" value="2"/>
</dbReference>
<dbReference type="RefSeq" id="XP_022949509.1">
    <property type="nucleotide sequence ID" value="XM_023093741.1"/>
</dbReference>
<organism evidence="10 11">
    <name type="scientific">Cucurbita moschata</name>
    <name type="common">Winter crookneck squash</name>
    <name type="synonym">Cucurbita pepo var. moschata</name>
    <dbReference type="NCBI Taxonomy" id="3662"/>
    <lineage>
        <taxon>Eukaryota</taxon>
        <taxon>Viridiplantae</taxon>
        <taxon>Streptophyta</taxon>
        <taxon>Embryophyta</taxon>
        <taxon>Tracheophyta</taxon>
        <taxon>Spermatophyta</taxon>
        <taxon>Magnoliopsida</taxon>
        <taxon>eudicotyledons</taxon>
        <taxon>Gunneridae</taxon>
        <taxon>Pentapetalae</taxon>
        <taxon>rosids</taxon>
        <taxon>fabids</taxon>
        <taxon>Cucurbitales</taxon>
        <taxon>Cucurbitaceae</taxon>
        <taxon>Cucurbiteae</taxon>
        <taxon>Cucurbita</taxon>
    </lineage>
</organism>
<evidence type="ECO:0000259" key="9">
    <source>
        <dbReference type="PROSITE" id="PS51294"/>
    </source>
</evidence>
<comment type="subcellular location">
    <subcellularLocation>
        <location evidence="1">Nucleus</location>
    </subcellularLocation>
</comment>
<keyword evidence="3" id="KW-0805">Transcription regulation</keyword>
<dbReference type="GeneID" id="111452836"/>
<dbReference type="GO" id="GO:0043565">
    <property type="term" value="F:sequence-specific DNA binding"/>
    <property type="evidence" value="ECO:0007669"/>
    <property type="project" value="InterPro"/>
</dbReference>
<evidence type="ECO:0000256" key="1">
    <source>
        <dbReference type="ARBA" id="ARBA00004123"/>
    </source>
</evidence>
<keyword evidence="4" id="KW-0238">DNA-binding</keyword>
<feature type="domain" description="HTH myb-type" evidence="9">
    <location>
        <begin position="16"/>
        <end position="72"/>
    </location>
</feature>
<feature type="domain" description="Myb-like" evidence="8">
    <location>
        <begin position="69"/>
        <end position="119"/>
    </location>
</feature>
<dbReference type="FunFam" id="1.10.10.60:FF:000079">
    <property type="entry name" value="MYB transcription factor"/>
    <property type="match status" value="1"/>
</dbReference>
<dbReference type="PANTHER" id="PTHR45675:SF30">
    <property type="entry name" value="TRANSCRIPTION FACTOR MYB62"/>
    <property type="match status" value="1"/>
</dbReference>
<dbReference type="SMART" id="SM00717">
    <property type="entry name" value="SANT"/>
    <property type="match status" value="2"/>
</dbReference>
<evidence type="ECO:0000256" key="3">
    <source>
        <dbReference type="ARBA" id="ARBA00023015"/>
    </source>
</evidence>
<dbReference type="PANTHER" id="PTHR45675">
    <property type="entry name" value="MYB TRANSCRIPTION FACTOR-RELATED-RELATED"/>
    <property type="match status" value="1"/>
</dbReference>
<dbReference type="InterPro" id="IPR044676">
    <property type="entry name" value="EOBI/EOBII-like_plant"/>
</dbReference>
<proteinExistence type="predicted"/>